<sequence length="404" mass="45817">MNKDNISAILTAVAVISLITGFGIYFNFYVNTSQSYLQQKQLEDMVDKSLIKSGDLITVKLNKTAFTSIDKSGFVKAPELTGIDSYINTANNQPVKLSDIKGKVVLLDFWTYTCINCIRTIPYLNDWYDRYSDQGFVIVGVHSPEFDFEKNLVNVQDAVKEFGIKYPVVLDSEHKTWDAYSNNYWPRHYLIDSQGYIRDDHIGEGGYNESEKTIQTLLAERASLENQTEITFNLNKSMLTNMTSDSLDYTNLSQNLSPEIYLGYSTARSPLGNIESFQPDESVDYKFDPNKTSLEPNIVYFDGIWKNNKDNMELISDDGKIILTYYAKAINIVASGNGQQVSISENNRSKIDTDNHAIDIGKDGNVTVDKQRLYNVGLYDDYEPRSIIIDVKGKGFQIYTFTFG</sequence>
<dbReference type="InterPro" id="IPR013766">
    <property type="entry name" value="Thioredoxin_domain"/>
</dbReference>
<keyword evidence="1" id="KW-0812">Transmembrane</keyword>
<evidence type="ECO:0000259" key="2">
    <source>
        <dbReference type="PROSITE" id="PS51352"/>
    </source>
</evidence>
<organism evidence="3 4">
    <name type="scientific">Candidatus Nitrosocosmicus oleophilus</name>
    <dbReference type="NCBI Taxonomy" id="1353260"/>
    <lineage>
        <taxon>Archaea</taxon>
        <taxon>Nitrososphaerota</taxon>
        <taxon>Nitrososphaeria</taxon>
        <taxon>Nitrososphaerales</taxon>
        <taxon>Nitrososphaeraceae</taxon>
        <taxon>Candidatus Nitrosocosmicus</taxon>
    </lineage>
</organism>
<dbReference type="SUPFAM" id="SSF52833">
    <property type="entry name" value="Thioredoxin-like"/>
    <property type="match status" value="1"/>
</dbReference>
<keyword evidence="4" id="KW-1185">Reference proteome</keyword>
<name>A0A654LSM6_9ARCH</name>
<dbReference type="EC" id="1.8.-.-" evidence="3"/>
<dbReference type="PANTHER" id="PTHR42852:SF13">
    <property type="entry name" value="PROTEIN DIPZ"/>
    <property type="match status" value="1"/>
</dbReference>
<reference evidence="4" key="1">
    <citation type="submission" date="2015-10" db="EMBL/GenBank/DDBJ databases">
        <title>Niche specialization of a soil ammonia-oxidizing archaeon, Candidatus Nitrosocosmicus oleophilus.</title>
        <authorList>
            <person name="Jung M.-Y."/>
            <person name="Rhee S.-K."/>
        </authorList>
    </citation>
    <scope>NUCLEOTIDE SEQUENCE [LARGE SCALE GENOMIC DNA]</scope>
    <source>
        <strain evidence="4">MY3</strain>
    </source>
</reference>
<dbReference type="InterPro" id="IPR041017">
    <property type="entry name" value="Thioredoxin_10"/>
</dbReference>
<dbReference type="Gene3D" id="3.40.30.10">
    <property type="entry name" value="Glutaredoxin"/>
    <property type="match status" value="1"/>
</dbReference>
<dbReference type="GO" id="GO:0016209">
    <property type="term" value="F:antioxidant activity"/>
    <property type="evidence" value="ECO:0007669"/>
    <property type="project" value="InterPro"/>
</dbReference>
<dbReference type="Pfam" id="PF17991">
    <property type="entry name" value="Thioredoxin_10"/>
    <property type="match status" value="1"/>
</dbReference>
<evidence type="ECO:0000313" key="3">
    <source>
        <dbReference type="EMBL" id="ALI34374.1"/>
    </source>
</evidence>
<dbReference type="EMBL" id="CP012850">
    <property type="protein sequence ID" value="ALI34374.1"/>
    <property type="molecule type" value="Genomic_DNA"/>
</dbReference>
<dbReference type="KEGG" id="taa:NMY3_00160"/>
<protein>
    <submittedName>
        <fullName evidence="3">Thiol-disulfide oxidoreductase YkuV</fullName>
        <ecNumber evidence="3">1.8.-.-</ecNumber>
    </submittedName>
</protein>
<evidence type="ECO:0000256" key="1">
    <source>
        <dbReference type="SAM" id="Phobius"/>
    </source>
</evidence>
<dbReference type="OrthoDB" id="9006at2157"/>
<dbReference type="GeneID" id="60420371"/>
<feature type="domain" description="Thioredoxin" evidence="2">
    <location>
        <begin position="71"/>
        <end position="219"/>
    </location>
</feature>
<keyword evidence="1" id="KW-0472">Membrane</keyword>
<dbReference type="PROSITE" id="PS51352">
    <property type="entry name" value="THIOREDOXIN_2"/>
    <property type="match status" value="1"/>
</dbReference>
<keyword evidence="3" id="KW-0560">Oxidoreductase</keyword>
<accession>A0A654LSM6</accession>
<dbReference type="GO" id="GO:0016491">
    <property type="term" value="F:oxidoreductase activity"/>
    <property type="evidence" value="ECO:0007669"/>
    <property type="project" value="UniProtKB-KW"/>
</dbReference>
<dbReference type="Proteomes" id="UP000058925">
    <property type="component" value="Chromosome"/>
</dbReference>
<evidence type="ECO:0000313" key="4">
    <source>
        <dbReference type="Proteomes" id="UP000058925"/>
    </source>
</evidence>
<dbReference type="PANTHER" id="PTHR42852">
    <property type="entry name" value="THIOL:DISULFIDE INTERCHANGE PROTEIN DSBE"/>
    <property type="match status" value="1"/>
</dbReference>
<dbReference type="RefSeq" id="WP_196817048.1">
    <property type="nucleotide sequence ID" value="NZ_CP012850.1"/>
</dbReference>
<feature type="transmembrane region" description="Helical" evidence="1">
    <location>
        <begin position="6"/>
        <end position="30"/>
    </location>
</feature>
<dbReference type="Gene3D" id="2.60.120.260">
    <property type="entry name" value="Galactose-binding domain-like"/>
    <property type="match status" value="1"/>
</dbReference>
<dbReference type="InterPro" id="IPR036249">
    <property type="entry name" value="Thioredoxin-like_sf"/>
</dbReference>
<dbReference type="CDD" id="cd03012">
    <property type="entry name" value="TlpA_like_DipZ_like"/>
    <property type="match status" value="1"/>
</dbReference>
<keyword evidence="1" id="KW-1133">Transmembrane helix</keyword>
<proteinExistence type="predicted"/>
<dbReference type="Pfam" id="PF00578">
    <property type="entry name" value="AhpC-TSA"/>
    <property type="match status" value="1"/>
</dbReference>
<dbReference type="InterPro" id="IPR050553">
    <property type="entry name" value="Thioredoxin_ResA/DsbE_sf"/>
</dbReference>
<dbReference type="InterPro" id="IPR000866">
    <property type="entry name" value="AhpC/TSA"/>
</dbReference>
<gene>
    <name evidence="3" type="primary">ykuV_1</name>
    <name evidence="3" type="ORF">NMY3_00160</name>
</gene>
<dbReference type="AlphaFoldDB" id="A0A654LSM6"/>